<gene>
    <name evidence="1" type="ORF">LRS1606.43</name>
</gene>
<sequence>MSTCEALGCARTDVRPHTLKKTSGFEFPAEAVLCPEHIAITSNPSSEWIFSPDGMPRTLLVGNDLSTLDEYVVTHLDASIGSGSTLRVEAPVVDDGYYLTLHARRRGEPSPTAMKLQIPLGQEKKIAQQLEEVAGLLRTMPDIE</sequence>
<name>A0A097SPN0_9NOCA</name>
<geneLocation type="plasmid" evidence="1">
    <name>pNSL1</name>
</geneLocation>
<organism evidence="1">
    <name type="scientific">Rhodococcus sp. NS1</name>
    <dbReference type="NCBI Taxonomy" id="402236"/>
    <lineage>
        <taxon>Bacteria</taxon>
        <taxon>Bacillati</taxon>
        <taxon>Actinomycetota</taxon>
        <taxon>Actinomycetes</taxon>
        <taxon>Mycobacteriales</taxon>
        <taxon>Nocardiaceae</taxon>
        <taxon>Rhodococcus</taxon>
    </lineage>
</organism>
<reference evidence="1" key="1">
    <citation type="submission" date="2014-03" db="EMBL/GenBank/DDBJ databases">
        <authorList>
            <person name="Zhang G."/>
            <person name="Zhu L."/>
            <person name="Fang P."/>
        </authorList>
    </citation>
    <scope>NUCLEOTIDE SEQUENCE</scope>
    <source>
        <strain evidence="1">NS1</strain>
        <plasmid evidence="1">pNSL1</plasmid>
    </source>
</reference>
<accession>A0A097SPN0</accession>
<keyword evidence="1" id="KW-0614">Plasmid</keyword>
<proteinExistence type="predicted"/>
<protein>
    <submittedName>
        <fullName evidence="1">Uncharacterized protein</fullName>
    </submittedName>
</protein>
<evidence type="ECO:0000313" key="1">
    <source>
        <dbReference type="EMBL" id="AIU93477.1"/>
    </source>
</evidence>
<dbReference type="EMBL" id="KJ605395">
    <property type="protein sequence ID" value="AIU93477.1"/>
    <property type="molecule type" value="Genomic_DNA"/>
</dbReference>
<dbReference type="AlphaFoldDB" id="A0A097SPN0"/>